<protein>
    <submittedName>
        <fullName evidence="2">Uncharacterized protein</fullName>
    </submittedName>
</protein>
<dbReference type="Gene3D" id="3.30.420.40">
    <property type="match status" value="2"/>
</dbReference>
<sequence length="126" mass="14378">MEKIWHYTFYNKLHVALEEHPELLTEAPLNPKANCETMPQIMFETFNTPAMYVAIPAVLSLYTSGCTTGIVMDSLPHEDLMEHGYSFPTTTEQEIVHGIKEKLYYVTLNFEQEMATAASSSTLEKR</sequence>
<dbReference type="InterPro" id="IPR043129">
    <property type="entry name" value="ATPase_NBD"/>
</dbReference>
<dbReference type="Pfam" id="PF00022">
    <property type="entry name" value="Actin"/>
    <property type="match status" value="1"/>
</dbReference>
<evidence type="ECO:0000313" key="3">
    <source>
        <dbReference type="Proteomes" id="UP000558488"/>
    </source>
</evidence>
<dbReference type="SUPFAM" id="SSF53067">
    <property type="entry name" value="Actin-like ATPase domain"/>
    <property type="match status" value="2"/>
</dbReference>
<reference evidence="2 3" key="1">
    <citation type="journal article" date="2020" name="Nature">
        <title>Six reference-quality genomes reveal evolution of bat adaptations.</title>
        <authorList>
            <person name="Jebb D."/>
            <person name="Huang Z."/>
            <person name="Pippel M."/>
            <person name="Hughes G.M."/>
            <person name="Lavrichenko K."/>
            <person name="Devanna P."/>
            <person name="Winkler S."/>
            <person name="Jermiin L.S."/>
            <person name="Skirmuntt E.C."/>
            <person name="Katzourakis A."/>
            <person name="Burkitt-Gray L."/>
            <person name="Ray D.A."/>
            <person name="Sullivan K.A.M."/>
            <person name="Roscito J.G."/>
            <person name="Kirilenko B.M."/>
            <person name="Davalos L.M."/>
            <person name="Corthals A.P."/>
            <person name="Power M.L."/>
            <person name="Jones G."/>
            <person name="Ransome R.D."/>
            <person name="Dechmann D.K.N."/>
            <person name="Locatelli A.G."/>
            <person name="Puechmaille S.J."/>
            <person name="Fedrigo O."/>
            <person name="Jarvis E.D."/>
            <person name="Hiller M."/>
            <person name="Vernes S.C."/>
            <person name="Myers E.W."/>
            <person name="Teeling E.C."/>
        </authorList>
    </citation>
    <scope>NUCLEOTIDE SEQUENCE [LARGE SCALE GENOMIC DNA]</scope>
    <source>
        <strain evidence="2">MPipKuh1</strain>
        <tissue evidence="2">Flight muscle</tissue>
    </source>
</reference>
<proteinExistence type="inferred from homology"/>
<keyword evidence="3" id="KW-1185">Reference proteome</keyword>
<comment type="caution">
    <text evidence="2">The sequence shown here is derived from an EMBL/GenBank/DDBJ whole genome shotgun (WGS) entry which is preliminary data.</text>
</comment>
<organism evidence="2 3">
    <name type="scientific">Pipistrellus kuhlii</name>
    <name type="common">Kuhl's pipistrelle</name>
    <dbReference type="NCBI Taxonomy" id="59472"/>
    <lineage>
        <taxon>Eukaryota</taxon>
        <taxon>Metazoa</taxon>
        <taxon>Chordata</taxon>
        <taxon>Craniata</taxon>
        <taxon>Vertebrata</taxon>
        <taxon>Euteleostomi</taxon>
        <taxon>Mammalia</taxon>
        <taxon>Eutheria</taxon>
        <taxon>Laurasiatheria</taxon>
        <taxon>Chiroptera</taxon>
        <taxon>Yangochiroptera</taxon>
        <taxon>Vespertilionidae</taxon>
        <taxon>Pipistrellus</taxon>
    </lineage>
</organism>
<dbReference type="Gene3D" id="3.90.640.10">
    <property type="entry name" value="Actin, Chain A, domain 4"/>
    <property type="match status" value="1"/>
</dbReference>
<dbReference type="AlphaFoldDB" id="A0A7J7V641"/>
<dbReference type="Proteomes" id="UP000558488">
    <property type="component" value="Unassembled WGS sequence"/>
</dbReference>
<dbReference type="PANTHER" id="PTHR11937">
    <property type="entry name" value="ACTIN"/>
    <property type="match status" value="1"/>
</dbReference>
<gene>
    <name evidence="2" type="ORF">mPipKuh1_008578</name>
</gene>
<dbReference type="InterPro" id="IPR004000">
    <property type="entry name" value="Actin"/>
</dbReference>
<dbReference type="EMBL" id="JACAGB010000016">
    <property type="protein sequence ID" value="KAF6320583.1"/>
    <property type="molecule type" value="Genomic_DNA"/>
</dbReference>
<evidence type="ECO:0000256" key="1">
    <source>
        <dbReference type="ARBA" id="ARBA00006752"/>
    </source>
</evidence>
<dbReference type="PRINTS" id="PR00190">
    <property type="entry name" value="ACTIN"/>
</dbReference>
<accession>A0A7J7V641</accession>
<comment type="similarity">
    <text evidence="1">Belongs to the actin family.</text>
</comment>
<dbReference type="FunFam" id="3.30.420.40:FF:000050">
    <property type="entry name" value="Actin, alpha skeletal muscle"/>
    <property type="match status" value="1"/>
</dbReference>
<evidence type="ECO:0000313" key="2">
    <source>
        <dbReference type="EMBL" id="KAF6320583.1"/>
    </source>
</evidence>
<name>A0A7J7V641_PIPKU</name>